<dbReference type="UniPathway" id="UPA00753"/>
<keyword evidence="2 13" id="KW-0444">Lipid biosynthesis</keyword>
<feature type="transmembrane region" description="Helical" evidence="13">
    <location>
        <begin position="334"/>
        <end position="359"/>
    </location>
</feature>
<dbReference type="PROSITE" id="PS51598">
    <property type="entry name" value="SAM_CHO2"/>
    <property type="match status" value="1"/>
</dbReference>
<evidence type="ECO:0000256" key="12">
    <source>
        <dbReference type="ARBA" id="ARBA00023264"/>
    </source>
</evidence>
<keyword evidence="12 13" id="KW-1208">Phospholipid metabolism</keyword>
<feature type="transmembrane region" description="Helical" evidence="13">
    <location>
        <begin position="62"/>
        <end position="84"/>
    </location>
</feature>
<dbReference type="PANTHER" id="PTHR32138:SF0">
    <property type="entry name" value="PHOSPHATIDYLETHANOLAMINE N-METHYLTRANSFERASE"/>
    <property type="match status" value="1"/>
</dbReference>
<feature type="non-terminal residue" evidence="15">
    <location>
        <position position="1"/>
    </location>
</feature>
<keyword evidence="7 13" id="KW-0256">Endoplasmic reticulum</keyword>
<evidence type="ECO:0000256" key="14">
    <source>
        <dbReference type="SAM" id="MobiDB-lite"/>
    </source>
</evidence>
<feature type="compositionally biased region" description="Acidic residues" evidence="14">
    <location>
        <begin position="1016"/>
        <end position="1030"/>
    </location>
</feature>
<dbReference type="EMBL" id="LN868513">
    <property type="protein sequence ID" value="CRX79299.1"/>
    <property type="molecule type" value="Genomic_DNA"/>
</dbReference>
<evidence type="ECO:0000256" key="10">
    <source>
        <dbReference type="ARBA" id="ARBA00023136"/>
    </source>
</evidence>
<accession>A0A0H5GAD2</accession>
<comment type="similarity">
    <text evidence="13">Belongs to the class VI-like SAM-binding methyltransferase superfamily. CHO2 family.</text>
</comment>
<proteinExistence type="inferred from homology"/>
<feature type="compositionally biased region" description="Low complexity" evidence="14">
    <location>
        <begin position="377"/>
        <end position="391"/>
    </location>
</feature>
<keyword evidence="6 13" id="KW-0812">Transmembrane</keyword>
<comment type="function">
    <text evidence="13">Catalyzes the first step of the methylation pathway of phosphatidylcholine biosynthesis, the SAM-dependent methylation of phosphatidylethanolamine (PE) to phosphatidylmonomethylethanolamine (PMME).</text>
</comment>
<feature type="transmembrane region" description="Helical" evidence="13">
    <location>
        <begin position="295"/>
        <end position="314"/>
    </location>
</feature>
<organism evidence="15">
    <name type="scientific">Leucosporidium scottii</name>
    <dbReference type="NCBI Taxonomy" id="5278"/>
    <lineage>
        <taxon>Eukaryota</taxon>
        <taxon>Fungi</taxon>
        <taxon>Dikarya</taxon>
        <taxon>Basidiomycota</taxon>
        <taxon>Pucciniomycotina</taxon>
        <taxon>Microbotryomycetes</taxon>
        <taxon>Leucosporidiales</taxon>
        <taxon>Leucosporidium</taxon>
    </lineage>
</organism>
<feature type="transmembrane region" description="Helical" evidence="13">
    <location>
        <begin position="667"/>
        <end position="695"/>
    </location>
</feature>
<feature type="transmembrane region" description="Helical" evidence="13">
    <location>
        <begin position="491"/>
        <end position="509"/>
    </location>
</feature>
<evidence type="ECO:0000256" key="3">
    <source>
        <dbReference type="ARBA" id="ARBA00022603"/>
    </source>
</evidence>
<feature type="compositionally biased region" description="Polar residues" evidence="14">
    <location>
        <begin position="392"/>
        <end position="411"/>
    </location>
</feature>
<dbReference type="GO" id="GO:0004608">
    <property type="term" value="F:phosphatidylethanolamine N-methyltransferase activity"/>
    <property type="evidence" value="ECO:0007669"/>
    <property type="project" value="UniProtKB-UniRule"/>
</dbReference>
<evidence type="ECO:0000256" key="1">
    <source>
        <dbReference type="ARBA" id="ARBA00004127"/>
    </source>
</evidence>
<reference evidence="15" key="1">
    <citation type="submission" date="2015-06" db="EMBL/GenBank/DDBJ databases">
        <title>Genetic Architecture Underlying Mating-Type Determination in the Yeast Leucosporidium scottii and the Evolution of Mating Systems in Basidiomycetes.</title>
        <authorList>
            <person name="Maia T.M."/>
            <person name="Lopes S."/>
            <person name="Almeida J.M.G.C.F."/>
            <person name="Rosa L.H."/>
            <person name="Sampaio J.P."/>
            <person name="Goncalves P."/>
            <person name="Coelho M.A."/>
        </authorList>
    </citation>
    <scope>NUCLEOTIDE SEQUENCE</scope>
</reference>
<feature type="transmembrane region" description="Helical" evidence="13">
    <location>
        <begin position="250"/>
        <end position="266"/>
    </location>
</feature>
<evidence type="ECO:0000256" key="2">
    <source>
        <dbReference type="ARBA" id="ARBA00022516"/>
    </source>
</evidence>
<feature type="transmembrane region" description="Helical" evidence="13">
    <location>
        <begin position="515"/>
        <end position="537"/>
    </location>
</feature>
<keyword evidence="4 13" id="KW-0808">Transferase</keyword>
<evidence type="ECO:0000313" key="15">
    <source>
        <dbReference type="EMBL" id="CRX79299.1"/>
    </source>
</evidence>
<comment type="subcellular location">
    <subcellularLocation>
        <location evidence="1">Endomembrane system</location>
        <topology evidence="1">Multi-pass membrane protein</topology>
    </subcellularLocation>
    <subcellularLocation>
        <location evidence="13">Endoplasmic reticulum membrane</location>
        <topology evidence="13">Multi-pass membrane protein</topology>
    </subcellularLocation>
</comment>
<feature type="region of interest" description="Disordered" evidence="14">
    <location>
        <begin position="1003"/>
        <end position="1034"/>
    </location>
</feature>
<evidence type="ECO:0000256" key="8">
    <source>
        <dbReference type="ARBA" id="ARBA00022989"/>
    </source>
</evidence>
<evidence type="ECO:0000256" key="9">
    <source>
        <dbReference type="ARBA" id="ARBA00023098"/>
    </source>
</evidence>
<dbReference type="GO" id="GO:0006656">
    <property type="term" value="P:phosphatidylcholine biosynthetic process"/>
    <property type="evidence" value="ECO:0007669"/>
    <property type="project" value="UniProtKB-UniRule"/>
</dbReference>
<comment type="pathway">
    <text evidence="13">Phospholipid metabolism; phosphatidylcholine biosynthesis.</text>
</comment>
<evidence type="ECO:0000256" key="6">
    <source>
        <dbReference type="ARBA" id="ARBA00022692"/>
    </source>
</evidence>
<gene>
    <name evidence="15" type="ORF">ls5931a1_00087</name>
</gene>
<dbReference type="GO" id="GO:0032259">
    <property type="term" value="P:methylation"/>
    <property type="evidence" value="ECO:0007669"/>
    <property type="project" value="UniProtKB-KW"/>
</dbReference>
<feature type="region of interest" description="Disordered" evidence="14">
    <location>
        <begin position="377"/>
        <end position="467"/>
    </location>
</feature>
<sequence length="1099" mass="123170">MLPLQLSPLPSPTRPRLLNSSLPTSKIMIKLPSVKLQMVQCSASLKRTTCSRPYSILVSLNLYNIDILTLTLLALQFILFLTLPLTTSRWFFAIYFALWRLAYNAGLGFVLNKQSETRWIVKTVNKHGWMDKKRAPKVEKWVRAELMAKMGKDYQFEVGSPPSLDELKKAHADPPPLPPPGSWSLSNSTYALPSLLLSRSLVKALTAVQQVWIMFRHFVDVILLNDFLSYFFFALSFLQSPPGHSTIFHVLRWVGGTVLILFNLWVKVDAHRIVKDFAWIERRGRRKLTSMPYRWYWGDAFFLSLQNLVFDGVFEFAPHPMYSVGYAGYYGLSLIVASETVLFVSLAAHACQFGFLVYFENPHIERTYGERKPLAARTLTTLPGSTTTSRPISPNATTRSRSHSEAVSLSESEPDTPALTDNGDTTDTETEPVERPSNAPSTAEKSSRTYSSGSLNGETAPTPTRHDLDNRYFQHDLLVFKNFDPFRNRDLAFLLLAFHAIFSLLLPSFGPKMQITLAFLNALAWRVFHSFGLGLALKWQSEKKWVVRHFLKHYHYEAEGEAVQDAFGNWKATYNLSLFMSYASFCALAWKCYSIPVDWTVGTQLVRHTLGLLLVALHLWTAQSTYEVLGPFGWFYGDFFIQDYPHELYYTGIFRFLNNPERSMGGAAFFGLVLICGSKLLLAQAVFAVLAHWWFLSFVENPHMQKLYGNTLRKDAGVTKTLRNVAARNAHVLGGVTRGVKEVQGTFEKVLEETAEAVEEFLNKSGPRVKGYVNDTKILLKQSGERFVISRVANDIDSYDPSLYSLSLRPSSFRPPTPHASTSRAPPRFHLGEPITIDWKAPSHHSRKDWIGIYRLEANKSKLVTRVSSQGKWVGVLDEEWKGNEHCEGTGEGEVREMGAVTLEGKRLPWTTGMYEIRYHHDGKHNVMAIASPIEIFVETPTDADDPQAVYSTLNKIVAQTLAFDTAVIPKSARHLVPNHLRSRANSTGSILLTAKAAGKSVAIPSAEPSSSTALADEDADAEDSLEPEDGPLLSDPDDFVIYSNDEAAHIAYAIEEAFKVELVPEVVLAAANVAKLANRITEARKLLFPPSSGVVVPA</sequence>
<dbReference type="InterPro" id="IPR007318">
    <property type="entry name" value="Phopholipid_MeTrfase"/>
</dbReference>
<dbReference type="EC" id="2.1.1.17" evidence="13"/>
<evidence type="ECO:0000256" key="5">
    <source>
        <dbReference type="ARBA" id="ARBA00022691"/>
    </source>
</evidence>
<evidence type="ECO:0000256" key="4">
    <source>
        <dbReference type="ARBA" id="ARBA00022679"/>
    </source>
</evidence>
<comment type="caution">
    <text evidence="13">Lacks conserved residue(s) required for the propagation of feature annotation.</text>
</comment>
<keyword evidence="8 13" id="KW-1133">Transmembrane helix</keyword>
<keyword evidence="10 13" id="KW-0472">Membrane</keyword>
<keyword evidence="11 13" id="KW-0594">Phospholipid biosynthesis</keyword>
<feature type="compositionally biased region" description="Polar residues" evidence="14">
    <location>
        <begin position="438"/>
        <end position="462"/>
    </location>
</feature>
<feature type="transmembrane region" description="Helical" evidence="13">
    <location>
        <begin position="218"/>
        <end position="238"/>
    </location>
</feature>
<evidence type="ECO:0000256" key="11">
    <source>
        <dbReference type="ARBA" id="ARBA00023209"/>
    </source>
</evidence>
<dbReference type="Pfam" id="PF04191">
    <property type="entry name" value="PEMT"/>
    <property type="match status" value="2"/>
</dbReference>
<evidence type="ECO:0000256" key="13">
    <source>
        <dbReference type="RuleBase" id="RU361122"/>
    </source>
</evidence>
<name>A0A0H5GAD2_9BASI</name>
<dbReference type="InterPro" id="IPR016219">
    <property type="entry name" value="Phosphatid-EA_MeTrfase_fun"/>
</dbReference>
<keyword evidence="5 13" id="KW-0949">S-adenosyl-L-methionine</keyword>
<feature type="transmembrane region" description="Helical" evidence="13">
    <location>
        <begin position="90"/>
        <end position="111"/>
    </location>
</feature>
<dbReference type="AlphaFoldDB" id="A0A0H5GAD2"/>
<keyword evidence="9 13" id="KW-0443">Lipid metabolism</keyword>
<evidence type="ECO:0000256" key="7">
    <source>
        <dbReference type="ARBA" id="ARBA00022824"/>
    </source>
</evidence>
<keyword evidence="3 13" id="KW-0489">Methyltransferase</keyword>
<comment type="catalytic activity">
    <reaction evidence="13">
        <text>a 1,2-diacyl-sn-glycero-3-phosphoethanolamine + S-adenosyl-L-methionine = a 1,2-diacyl-sn-glycero-3-phospho-N-methylethanolamine + S-adenosyl-L-homocysteine + H(+)</text>
        <dbReference type="Rhea" id="RHEA:11164"/>
        <dbReference type="ChEBI" id="CHEBI:15378"/>
        <dbReference type="ChEBI" id="CHEBI:57856"/>
        <dbReference type="ChEBI" id="CHEBI:59789"/>
        <dbReference type="ChEBI" id="CHEBI:64573"/>
        <dbReference type="ChEBI" id="CHEBI:64612"/>
        <dbReference type="EC" id="2.1.1.17"/>
    </reaction>
</comment>
<dbReference type="PANTHER" id="PTHR32138">
    <property type="entry name" value="PHOSPHATIDYLETHANOLAMINE N-METHYLTRANSFERASE"/>
    <property type="match status" value="1"/>
</dbReference>
<protein>
    <recommendedName>
        <fullName evidence="13">Phosphatidylethanolamine N-methyltransferase</fullName>
        <shortName evidence="13">PEAMT</shortName>
        <ecNumber evidence="13">2.1.1.17</ecNumber>
    </recommendedName>
</protein>
<dbReference type="GO" id="GO:0005789">
    <property type="term" value="C:endoplasmic reticulum membrane"/>
    <property type="evidence" value="ECO:0007669"/>
    <property type="project" value="UniProtKB-SubCell"/>
</dbReference>